<dbReference type="EMBL" id="QGGO01000021">
    <property type="protein sequence ID" value="PWK22148.1"/>
    <property type="molecule type" value="Genomic_DNA"/>
</dbReference>
<sequence length="71" mass="8481">MKGFKKVKYKLTIPKKTLPQKDNVFLRPKNKFVMLAYYIICHYFYIKLYASIANLLKQWHSNIHVVTSTLC</sequence>
<accession>A0A316DXB8</accession>
<organism evidence="2 3">
    <name type="scientific">Arcicella aurantiaca</name>
    <dbReference type="NCBI Taxonomy" id="591202"/>
    <lineage>
        <taxon>Bacteria</taxon>
        <taxon>Pseudomonadati</taxon>
        <taxon>Bacteroidota</taxon>
        <taxon>Cytophagia</taxon>
        <taxon>Cytophagales</taxon>
        <taxon>Flectobacillaceae</taxon>
        <taxon>Arcicella</taxon>
    </lineage>
</organism>
<keyword evidence="3" id="KW-1185">Reference proteome</keyword>
<name>A0A316DXB8_9BACT</name>
<evidence type="ECO:0000256" key="1">
    <source>
        <dbReference type="SAM" id="Phobius"/>
    </source>
</evidence>
<evidence type="ECO:0000313" key="3">
    <source>
        <dbReference type="Proteomes" id="UP000245489"/>
    </source>
</evidence>
<reference evidence="2 3" key="1">
    <citation type="submission" date="2018-05" db="EMBL/GenBank/DDBJ databases">
        <title>Genomic Encyclopedia of Archaeal and Bacterial Type Strains, Phase II (KMG-II): from individual species to whole genera.</title>
        <authorList>
            <person name="Goeker M."/>
        </authorList>
    </citation>
    <scope>NUCLEOTIDE SEQUENCE [LARGE SCALE GENOMIC DNA]</scope>
    <source>
        <strain evidence="2 3">DSM 22214</strain>
    </source>
</reference>
<dbReference type="Proteomes" id="UP000245489">
    <property type="component" value="Unassembled WGS sequence"/>
</dbReference>
<dbReference type="AlphaFoldDB" id="A0A316DXB8"/>
<keyword evidence="1" id="KW-1133">Transmembrane helix</keyword>
<gene>
    <name evidence="2" type="ORF">LV89_03533</name>
</gene>
<proteinExistence type="predicted"/>
<comment type="caution">
    <text evidence="2">The sequence shown here is derived from an EMBL/GenBank/DDBJ whole genome shotgun (WGS) entry which is preliminary data.</text>
</comment>
<evidence type="ECO:0000313" key="2">
    <source>
        <dbReference type="EMBL" id="PWK22148.1"/>
    </source>
</evidence>
<feature type="transmembrane region" description="Helical" evidence="1">
    <location>
        <begin position="35"/>
        <end position="56"/>
    </location>
</feature>
<protein>
    <submittedName>
        <fullName evidence="2">Uncharacterized protein</fullName>
    </submittedName>
</protein>
<keyword evidence="1" id="KW-0812">Transmembrane</keyword>
<keyword evidence="1" id="KW-0472">Membrane</keyword>